<dbReference type="Gene3D" id="3.40.630.30">
    <property type="match status" value="1"/>
</dbReference>
<dbReference type="GO" id="GO:0016747">
    <property type="term" value="F:acyltransferase activity, transferring groups other than amino-acyl groups"/>
    <property type="evidence" value="ECO:0007669"/>
    <property type="project" value="InterPro"/>
</dbReference>
<dbReference type="InterPro" id="IPR016181">
    <property type="entry name" value="Acyl_CoA_acyltransferase"/>
</dbReference>
<name>A0A1Y4QJ53_9FIRM</name>
<evidence type="ECO:0000313" key="2">
    <source>
        <dbReference type="EMBL" id="OUQ05051.1"/>
    </source>
</evidence>
<comment type="caution">
    <text evidence="2">The sequence shown here is derived from an EMBL/GenBank/DDBJ whole genome shotgun (WGS) entry which is preliminary data.</text>
</comment>
<dbReference type="CDD" id="cd04301">
    <property type="entry name" value="NAT_SF"/>
    <property type="match status" value="1"/>
</dbReference>
<dbReference type="PROSITE" id="PS51186">
    <property type="entry name" value="GNAT"/>
    <property type="match status" value="1"/>
</dbReference>
<dbReference type="Proteomes" id="UP000196258">
    <property type="component" value="Unassembled WGS sequence"/>
</dbReference>
<protein>
    <recommendedName>
        <fullName evidence="1">N-acetyltransferase domain-containing protein</fullName>
    </recommendedName>
</protein>
<feature type="domain" description="N-acetyltransferase" evidence="1">
    <location>
        <begin position="1"/>
        <end position="148"/>
    </location>
</feature>
<dbReference type="SUPFAM" id="SSF55729">
    <property type="entry name" value="Acyl-CoA N-acyltransferases (Nat)"/>
    <property type="match status" value="1"/>
</dbReference>
<gene>
    <name evidence="2" type="ORF">B5E91_06935</name>
</gene>
<evidence type="ECO:0000313" key="3">
    <source>
        <dbReference type="Proteomes" id="UP000196258"/>
    </source>
</evidence>
<sequence length="174" mass="20668">MIRKLELNEFDTIYELLKQCFPSDEYRTYAQQRALLDNPYYQIYVLSDENKQIKAFMAIFEFEQIAHIEHFAVNPLYRNGGLGSKMLNDVVALLNKRVCLEVELPDNEMASRRIAFYKRNNFYLNEYPYMQPPMSLGKKAIPLFIMTSQSKVSKEEFDKIKTLLYTKVYNQDRT</sequence>
<dbReference type="Pfam" id="PF00583">
    <property type="entry name" value="Acetyltransf_1"/>
    <property type="match status" value="1"/>
</dbReference>
<dbReference type="RefSeq" id="WP_087256352.1">
    <property type="nucleotide sequence ID" value="NZ_NFJI01000008.1"/>
</dbReference>
<evidence type="ECO:0000259" key="1">
    <source>
        <dbReference type="PROSITE" id="PS51186"/>
    </source>
</evidence>
<dbReference type="InterPro" id="IPR000182">
    <property type="entry name" value="GNAT_dom"/>
</dbReference>
<organism evidence="2 3">
    <name type="scientific">Thomasclavelia spiroformis</name>
    <dbReference type="NCBI Taxonomy" id="29348"/>
    <lineage>
        <taxon>Bacteria</taxon>
        <taxon>Bacillati</taxon>
        <taxon>Bacillota</taxon>
        <taxon>Erysipelotrichia</taxon>
        <taxon>Erysipelotrichales</taxon>
        <taxon>Coprobacillaceae</taxon>
        <taxon>Thomasclavelia</taxon>
    </lineage>
</organism>
<proteinExistence type="predicted"/>
<accession>A0A1Y4QJ53</accession>
<reference evidence="3" key="1">
    <citation type="submission" date="2017-04" db="EMBL/GenBank/DDBJ databases">
        <title>Function of individual gut microbiota members based on whole genome sequencing of pure cultures obtained from chicken caecum.</title>
        <authorList>
            <person name="Medvecky M."/>
            <person name="Cejkova D."/>
            <person name="Polansky O."/>
            <person name="Karasova D."/>
            <person name="Kubasova T."/>
            <person name="Cizek A."/>
            <person name="Rychlik I."/>
        </authorList>
    </citation>
    <scope>NUCLEOTIDE SEQUENCE [LARGE SCALE GENOMIC DNA]</scope>
    <source>
        <strain evidence="3">An149</strain>
    </source>
</reference>
<dbReference type="EMBL" id="NFLB01000007">
    <property type="protein sequence ID" value="OUQ05051.1"/>
    <property type="molecule type" value="Genomic_DNA"/>
</dbReference>
<dbReference type="AlphaFoldDB" id="A0A1Y4QJ53"/>